<protein>
    <submittedName>
        <fullName evidence="2">Uncharacterized protein</fullName>
    </submittedName>
</protein>
<dbReference type="GeneID" id="96247347"/>
<organism evidence="2 3">
    <name type="scientific">Nocardia rhamnosiphila</name>
    <dbReference type="NCBI Taxonomy" id="426716"/>
    <lineage>
        <taxon>Bacteria</taxon>
        <taxon>Bacillati</taxon>
        <taxon>Actinomycetota</taxon>
        <taxon>Actinomycetes</taxon>
        <taxon>Mycobacteriales</taxon>
        <taxon>Nocardiaceae</taxon>
        <taxon>Nocardia</taxon>
    </lineage>
</organism>
<evidence type="ECO:0000313" key="2">
    <source>
        <dbReference type="EMBL" id="MEU1954427.1"/>
    </source>
</evidence>
<dbReference type="RefSeq" id="WP_030525409.1">
    <property type="nucleotide sequence ID" value="NZ_JBEYBD010000012.1"/>
</dbReference>
<feature type="chain" id="PRO_5047261983" evidence="1">
    <location>
        <begin position="30"/>
        <end position="133"/>
    </location>
</feature>
<sequence length="133" mass="14470">MFNHIPRAGSLTGLALVLALGLPAGPAHADPFPPGVSCSGTTCRNDTDQHYLVESRQECKVVDGYLESSIPFNVMLKPHETVQVTGVECSPLIYEDRHVPNRHHQIPREPVGISYDRAVPYDPNAKPPTGSAF</sequence>
<gene>
    <name evidence="2" type="ORF">ABZ510_21500</name>
</gene>
<evidence type="ECO:0000256" key="1">
    <source>
        <dbReference type="SAM" id="SignalP"/>
    </source>
</evidence>
<evidence type="ECO:0000313" key="3">
    <source>
        <dbReference type="Proteomes" id="UP001550628"/>
    </source>
</evidence>
<accession>A0ABV2WU56</accession>
<comment type="caution">
    <text evidence="2">The sequence shown here is derived from an EMBL/GenBank/DDBJ whole genome shotgun (WGS) entry which is preliminary data.</text>
</comment>
<proteinExistence type="predicted"/>
<dbReference type="Proteomes" id="UP001550628">
    <property type="component" value="Unassembled WGS sequence"/>
</dbReference>
<name>A0ABV2WU56_9NOCA</name>
<keyword evidence="3" id="KW-1185">Reference proteome</keyword>
<dbReference type="EMBL" id="JBEYBF010000015">
    <property type="protein sequence ID" value="MEU1954427.1"/>
    <property type="molecule type" value="Genomic_DNA"/>
</dbReference>
<reference evidence="2 3" key="1">
    <citation type="submission" date="2024-06" db="EMBL/GenBank/DDBJ databases">
        <title>The Natural Products Discovery Center: Release of the First 8490 Sequenced Strains for Exploring Actinobacteria Biosynthetic Diversity.</title>
        <authorList>
            <person name="Kalkreuter E."/>
            <person name="Kautsar S.A."/>
            <person name="Yang D."/>
            <person name="Bader C.D."/>
            <person name="Teijaro C.N."/>
            <person name="Fluegel L."/>
            <person name="Davis C.M."/>
            <person name="Simpson J.R."/>
            <person name="Lauterbach L."/>
            <person name="Steele A.D."/>
            <person name="Gui C."/>
            <person name="Meng S."/>
            <person name="Li G."/>
            <person name="Viehrig K."/>
            <person name="Ye F."/>
            <person name="Su P."/>
            <person name="Kiefer A.F."/>
            <person name="Nichols A."/>
            <person name="Cepeda A.J."/>
            <person name="Yan W."/>
            <person name="Fan B."/>
            <person name="Jiang Y."/>
            <person name="Adhikari A."/>
            <person name="Zheng C.-J."/>
            <person name="Schuster L."/>
            <person name="Cowan T.M."/>
            <person name="Smanski M.J."/>
            <person name="Chevrette M.G."/>
            <person name="De Carvalho L.P.S."/>
            <person name="Shen B."/>
        </authorList>
    </citation>
    <scope>NUCLEOTIDE SEQUENCE [LARGE SCALE GENOMIC DNA]</scope>
    <source>
        <strain evidence="2 3">NPDC019708</strain>
    </source>
</reference>
<keyword evidence="1" id="KW-0732">Signal</keyword>
<feature type="signal peptide" evidence="1">
    <location>
        <begin position="1"/>
        <end position="29"/>
    </location>
</feature>